<evidence type="ECO:0000313" key="6">
    <source>
        <dbReference type="EMBL" id="KAJ3125638.1"/>
    </source>
</evidence>
<comment type="caution">
    <text evidence="6">The sequence shown here is derived from an EMBL/GenBank/DDBJ whole genome shotgun (WGS) entry which is preliminary data.</text>
</comment>
<keyword evidence="2" id="KW-0479">Metal-binding</keyword>
<dbReference type="GO" id="GO:0016788">
    <property type="term" value="F:hydrolase activity, acting on ester bonds"/>
    <property type="evidence" value="ECO:0007669"/>
    <property type="project" value="InterPro"/>
</dbReference>
<dbReference type="Proteomes" id="UP001211907">
    <property type="component" value="Unassembled WGS sequence"/>
</dbReference>
<reference evidence="6" key="1">
    <citation type="submission" date="2020-05" db="EMBL/GenBank/DDBJ databases">
        <title>Phylogenomic resolution of chytrid fungi.</title>
        <authorList>
            <person name="Stajich J.E."/>
            <person name="Amses K."/>
            <person name="Simmons R."/>
            <person name="Seto K."/>
            <person name="Myers J."/>
            <person name="Bonds A."/>
            <person name="Quandt C.A."/>
            <person name="Barry K."/>
            <person name="Liu P."/>
            <person name="Grigoriev I."/>
            <person name="Longcore J.E."/>
            <person name="James T.Y."/>
        </authorList>
    </citation>
    <scope>NUCLEOTIDE SEQUENCE</scope>
    <source>
        <strain evidence="6">JEL0513</strain>
    </source>
</reference>
<accession>A0AAD5T860</accession>
<keyword evidence="4" id="KW-0862">Zinc</keyword>
<evidence type="ECO:0000256" key="2">
    <source>
        <dbReference type="ARBA" id="ARBA00022723"/>
    </source>
</evidence>
<keyword evidence="7" id="KW-1185">Reference proteome</keyword>
<evidence type="ECO:0000256" key="1">
    <source>
        <dbReference type="ARBA" id="ARBA00001947"/>
    </source>
</evidence>
<protein>
    <recommendedName>
        <fullName evidence="5">Succinylglutamate desuccinylase/Aspartoacylase catalytic domain-containing protein</fullName>
    </recommendedName>
</protein>
<evidence type="ECO:0000313" key="7">
    <source>
        <dbReference type="Proteomes" id="UP001211907"/>
    </source>
</evidence>
<comment type="cofactor">
    <cofactor evidence="1">
        <name>Zn(2+)</name>
        <dbReference type="ChEBI" id="CHEBI:29105"/>
    </cofactor>
</comment>
<dbReference type="PANTHER" id="PTHR37326">
    <property type="entry name" value="BLL3975 PROTEIN"/>
    <property type="match status" value="1"/>
</dbReference>
<dbReference type="InterPro" id="IPR053138">
    <property type="entry name" value="N-alpha-Ac-DABA_deacetylase"/>
</dbReference>
<name>A0AAD5T860_9FUNG</name>
<sequence>MKTTALNSFGQDASVNNHANSNTTTIISSDLAAPGYTYSPDYMDDRNLKSLSYDSSDTIAIEVNKSISDNEPLLLDSTRIYKPPVLDKQSRITDTFATNAPSCDELNLDEFEAGKVSVVWINLVKQGLGDWIKIPVIIAKGLANSGKNYNVFGLTAAMHGNELNGIPVIHAVLSTLDLATLYGTVVAIPCVNVVGFNALLREYMDGKDLNRQFPGASSGMASQVFAYAFLTKIAASFTHLVDLHTASCGRVNSFYVRADMNGPDTKAMAELMHPEIILHNSGQEGTFRGELTNRKIKAITVEIGNPQRFHPQYINWTVQGILRILSHYEMIPEVSQYQSTTILLNQRVSNVPPHTILCSKGFWIYTTVGGILEVYPPIGCVIRKGNMIACVKDIFGNILETVYCPENGVNIGCAENPVAFSGDRVLHLGVLMKPGEVLSKAGKENY</sequence>
<keyword evidence="3" id="KW-0378">Hydrolase</keyword>
<dbReference type="EMBL" id="JADGJH010000599">
    <property type="protein sequence ID" value="KAJ3125638.1"/>
    <property type="molecule type" value="Genomic_DNA"/>
</dbReference>
<dbReference type="Gene3D" id="3.40.630.10">
    <property type="entry name" value="Zn peptidases"/>
    <property type="match status" value="1"/>
</dbReference>
<dbReference type="CDD" id="cd06251">
    <property type="entry name" value="M14_ASTE_ASPA-like"/>
    <property type="match status" value="1"/>
</dbReference>
<dbReference type="InterPro" id="IPR055438">
    <property type="entry name" value="AstE_AspA_cat"/>
</dbReference>
<dbReference type="AlphaFoldDB" id="A0AAD5T860"/>
<dbReference type="Pfam" id="PF24827">
    <property type="entry name" value="AstE_AspA_cat"/>
    <property type="match status" value="1"/>
</dbReference>
<organism evidence="6 7">
    <name type="scientific">Physocladia obscura</name>
    <dbReference type="NCBI Taxonomy" id="109957"/>
    <lineage>
        <taxon>Eukaryota</taxon>
        <taxon>Fungi</taxon>
        <taxon>Fungi incertae sedis</taxon>
        <taxon>Chytridiomycota</taxon>
        <taxon>Chytridiomycota incertae sedis</taxon>
        <taxon>Chytridiomycetes</taxon>
        <taxon>Chytridiales</taxon>
        <taxon>Chytriomycetaceae</taxon>
        <taxon>Physocladia</taxon>
    </lineage>
</organism>
<dbReference type="SUPFAM" id="SSF53187">
    <property type="entry name" value="Zn-dependent exopeptidases"/>
    <property type="match status" value="1"/>
</dbReference>
<feature type="domain" description="Succinylglutamate desuccinylase/Aspartoacylase catalytic" evidence="5">
    <location>
        <begin position="154"/>
        <end position="328"/>
    </location>
</feature>
<proteinExistence type="predicted"/>
<dbReference type="PANTHER" id="PTHR37326:SF1">
    <property type="entry name" value="BLL3975 PROTEIN"/>
    <property type="match status" value="1"/>
</dbReference>
<gene>
    <name evidence="6" type="ORF">HK100_010676</name>
</gene>
<evidence type="ECO:0000256" key="3">
    <source>
        <dbReference type="ARBA" id="ARBA00022801"/>
    </source>
</evidence>
<dbReference type="GO" id="GO:0046872">
    <property type="term" value="F:metal ion binding"/>
    <property type="evidence" value="ECO:0007669"/>
    <property type="project" value="UniProtKB-KW"/>
</dbReference>
<evidence type="ECO:0000259" key="5">
    <source>
        <dbReference type="Pfam" id="PF24827"/>
    </source>
</evidence>
<evidence type="ECO:0000256" key="4">
    <source>
        <dbReference type="ARBA" id="ARBA00022833"/>
    </source>
</evidence>